<sequence>MAAMTSRFFVRCAVALVALFAVFAIVSLALSGPDKPDARFSTMTDVKGSPTAHWLPVDLPGDASDITISTDLENDRVSFTYRATGQSLPPSCVMTGANAWTCGAEDRYTLTFDPERSRWHGRIEF</sequence>
<dbReference type="Proteomes" id="UP001165293">
    <property type="component" value="Unassembled WGS sequence"/>
</dbReference>
<dbReference type="Pfam" id="PF26610">
    <property type="entry name" value="YbbD_head"/>
    <property type="match status" value="1"/>
</dbReference>
<dbReference type="RefSeq" id="WP_230526077.1">
    <property type="nucleotide sequence ID" value="NZ_JAJGAK010000001.1"/>
</dbReference>
<name>A0ABS8JFV8_9GAMM</name>
<accession>A0ABS8JFV8</accession>
<gene>
    <name evidence="2" type="ORF">LK996_05240</name>
</gene>
<evidence type="ECO:0000259" key="1">
    <source>
        <dbReference type="Pfam" id="PF26610"/>
    </source>
</evidence>
<feature type="domain" description="YbbD head" evidence="1">
    <location>
        <begin position="34"/>
        <end position="80"/>
    </location>
</feature>
<proteinExistence type="predicted"/>
<reference evidence="2" key="1">
    <citation type="submission" date="2021-10" db="EMBL/GenBank/DDBJ databases">
        <authorList>
            <person name="Lyu M."/>
            <person name="Wang X."/>
            <person name="Meng X."/>
            <person name="Xu K."/>
        </authorList>
    </citation>
    <scope>NUCLEOTIDE SEQUENCE</scope>
    <source>
        <strain evidence="2">A6</strain>
    </source>
</reference>
<dbReference type="InterPro" id="IPR058827">
    <property type="entry name" value="YbbD_head"/>
</dbReference>
<dbReference type="EMBL" id="JAJGAK010000001">
    <property type="protein sequence ID" value="MCC8362476.1"/>
    <property type="molecule type" value="Genomic_DNA"/>
</dbReference>
<evidence type="ECO:0000313" key="2">
    <source>
        <dbReference type="EMBL" id="MCC8362476.1"/>
    </source>
</evidence>
<evidence type="ECO:0000313" key="3">
    <source>
        <dbReference type="Proteomes" id="UP001165293"/>
    </source>
</evidence>
<organism evidence="2 3">
    <name type="scientific">Noviluteimonas lactosilytica</name>
    <dbReference type="NCBI Taxonomy" id="2888523"/>
    <lineage>
        <taxon>Bacteria</taxon>
        <taxon>Pseudomonadati</taxon>
        <taxon>Pseudomonadota</taxon>
        <taxon>Gammaproteobacteria</taxon>
        <taxon>Lysobacterales</taxon>
        <taxon>Lysobacteraceae</taxon>
        <taxon>Noviluteimonas</taxon>
    </lineage>
</organism>
<protein>
    <recommendedName>
        <fullName evidence="1">YbbD head domain-containing protein</fullName>
    </recommendedName>
</protein>
<keyword evidence="3" id="KW-1185">Reference proteome</keyword>
<comment type="caution">
    <text evidence="2">The sequence shown here is derived from an EMBL/GenBank/DDBJ whole genome shotgun (WGS) entry which is preliminary data.</text>
</comment>